<keyword evidence="3" id="KW-1133">Transmembrane helix</keyword>
<reference evidence="5" key="2">
    <citation type="submission" date="2022-06" db="UniProtKB">
        <authorList>
            <consortium name="EnsemblMetazoa"/>
        </authorList>
    </citation>
    <scope>IDENTIFICATION</scope>
</reference>
<feature type="domain" description="P-type" evidence="4">
    <location>
        <begin position="80"/>
        <end position="127"/>
    </location>
</feature>
<dbReference type="RefSeq" id="XP_029345837.1">
    <property type="nucleotide sequence ID" value="XM_029489977.1"/>
</dbReference>
<dbReference type="EnsemblMetazoa" id="XM_029489977.1">
    <property type="protein sequence ID" value="XP_029345837.1"/>
    <property type="gene ID" value="LOC100574399"/>
</dbReference>
<dbReference type="InterPro" id="IPR000519">
    <property type="entry name" value="P_trefoil_dom"/>
</dbReference>
<accession>A0A8R2NQP4</accession>
<dbReference type="InterPro" id="IPR044913">
    <property type="entry name" value="P_trefoil_dom_sf"/>
</dbReference>
<dbReference type="KEGG" id="api:100574399"/>
<evidence type="ECO:0000256" key="2">
    <source>
        <dbReference type="PROSITE-ProRule" id="PRU00779"/>
    </source>
</evidence>
<evidence type="ECO:0000256" key="1">
    <source>
        <dbReference type="ARBA" id="ARBA00023157"/>
    </source>
</evidence>
<organism evidence="5 6">
    <name type="scientific">Acyrthosiphon pisum</name>
    <name type="common">Pea aphid</name>
    <dbReference type="NCBI Taxonomy" id="7029"/>
    <lineage>
        <taxon>Eukaryota</taxon>
        <taxon>Metazoa</taxon>
        <taxon>Ecdysozoa</taxon>
        <taxon>Arthropoda</taxon>
        <taxon>Hexapoda</taxon>
        <taxon>Insecta</taxon>
        <taxon>Pterygota</taxon>
        <taxon>Neoptera</taxon>
        <taxon>Paraneoptera</taxon>
        <taxon>Hemiptera</taxon>
        <taxon>Sternorrhyncha</taxon>
        <taxon>Aphidomorpha</taxon>
        <taxon>Aphidoidea</taxon>
        <taxon>Aphididae</taxon>
        <taxon>Macrosiphini</taxon>
        <taxon>Acyrthosiphon</taxon>
    </lineage>
</organism>
<evidence type="ECO:0000313" key="6">
    <source>
        <dbReference type="Proteomes" id="UP000007819"/>
    </source>
</evidence>
<keyword evidence="6" id="KW-1185">Reference proteome</keyword>
<evidence type="ECO:0000313" key="5">
    <source>
        <dbReference type="EnsemblMetazoa" id="XP_029345837.1"/>
    </source>
</evidence>
<comment type="caution">
    <text evidence="2">Lacks conserved residue(s) required for the propagation of feature annotation.</text>
</comment>
<sequence>MKRKTKSGNAYTPIMLKNSIDEVPKYSKNTIFSLLTILLLMSVLIYLHMSDSENILENSKILSRYLKQKINIGSNHGVNNYCTVTSDEYKFDCFPRGKADKESCEKRNCCWSPSTPNSQIPWCYYSSNYSNYKVINVTESRNEITAFFNITTNTIYKNDIKVLCMDISFQTAP</sequence>
<keyword evidence="3" id="KW-0472">Membrane</keyword>
<reference evidence="6" key="1">
    <citation type="submission" date="2010-06" db="EMBL/GenBank/DDBJ databases">
        <authorList>
            <person name="Jiang H."/>
            <person name="Abraham K."/>
            <person name="Ali S."/>
            <person name="Alsbrooks S.L."/>
            <person name="Anim B.N."/>
            <person name="Anosike U.S."/>
            <person name="Attaway T."/>
            <person name="Bandaranaike D.P."/>
            <person name="Battles P.K."/>
            <person name="Bell S.N."/>
            <person name="Bell A.V."/>
            <person name="Beltran B."/>
            <person name="Bickham C."/>
            <person name="Bustamante Y."/>
            <person name="Caleb T."/>
            <person name="Canada A."/>
            <person name="Cardenas V."/>
            <person name="Carter K."/>
            <person name="Chacko J."/>
            <person name="Chandrabose M.N."/>
            <person name="Chavez D."/>
            <person name="Chavez A."/>
            <person name="Chen L."/>
            <person name="Chu H.-S."/>
            <person name="Claassen K.J."/>
            <person name="Cockrell R."/>
            <person name="Collins M."/>
            <person name="Cooper J.A."/>
            <person name="Cree A."/>
            <person name="Curry S.M."/>
            <person name="Da Y."/>
            <person name="Dao M.D."/>
            <person name="Das B."/>
            <person name="Davila M.-L."/>
            <person name="Davy-Carroll L."/>
            <person name="Denson S."/>
            <person name="Dinh H."/>
            <person name="Ebong V.E."/>
            <person name="Edwards J.R."/>
            <person name="Egan A."/>
            <person name="El-Daye J."/>
            <person name="Escobedo L."/>
            <person name="Fernandez S."/>
            <person name="Fernando P.R."/>
            <person name="Flagg N."/>
            <person name="Forbes L.D."/>
            <person name="Fowler R.G."/>
            <person name="Fu Q."/>
            <person name="Gabisi R.A."/>
            <person name="Ganer J."/>
            <person name="Garbino Pronczuk A."/>
            <person name="Garcia R.M."/>
            <person name="Garner T."/>
            <person name="Garrett T.E."/>
            <person name="Gonzalez D.A."/>
            <person name="Hamid H."/>
            <person name="Hawkins E.S."/>
            <person name="Hirani K."/>
            <person name="Hogues M.E."/>
            <person name="Hollins B."/>
            <person name="Hsiao C.-H."/>
            <person name="Jabil R."/>
            <person name="James M.L."/>
            <person name="Jhangiani S.N."/>
            <person name="Johnson B."/>
            <person name="Johnson Q."/>
            <person name="Joshi V."/>
            <person name="Kalu J.B."/>
            <person name="Kam C."/>
            <person name="Kashfia A."/>
            <person name="Keebler J."/>
            <person name="Kisamo H."/>
            <person name="Kovar C.L."/>
            <person name="Lago L.A."/>
            <person name="Lai C.-Y."/>
            <person name="Laidlaw J."/>
            <person name="Lara F."/>
            <person name="Le T.-K."/>
            <person name="Lee S.L."/>
            <person name="Legall F.H."/>
            <person name="Lemon S.J."/>
            <person name="Lewis L.R."/>
            <person name="Li B."/>
            <person name="Liu Y."/>
            <person name="Liu Y.-S."/>
            <person name="Lopez J."/>
            <person name="Lozado R.J."/>
            <person name="Lu J."/>
            <person name="Madu R.C."/>
            <person name="Maheshwari M."/>
            <person name="Maheshwari R."/>
            <person name="Malloy K."/>
            <person name="Martinez E."/>
            <person name="Mathew T."/>
            <person name="Mercado I.C."/>
            <person name="Mercado C."/>
            <person name="Meyer B."/>
            <person name="Montgomery K."/>
            <person name="Morgan M.B."/>
            <person name="Munidasa M."/>
            <person name="Nazareth L.V."/>
            <person name="Nelson J."/>
            <person name="Ng B.M."/>
            <person name="Nguyen N.B."/>
            <person name="Nguyen P.Q."/>
            <person name="Nguyen T."/>
            <person name="Obregon M."/>
            <person name="Okwuonu G.O."/>
            <person name="Onwere C.G."/>
            <person name="Orozco G."/>
            <person name="Parra A."/>
            <person name="Patel S."/>
            <person name="Patil S."/>
            <person name="Perez A."/>
            <person name="Perez Y."/>
            <person name="Pham C."/>
            <person name="Primus E.L."/>
            <person name="Pu L.-L."/>
            <person name="Puazo M."/>
            <person name="Qin X."/>
            <person name="Quiroz J.B."/>
            <person name="Reese J."/>
            <person name="Richards S."/>
            <person name="Rives C.M."/>
            <person name="Robberts R."/>
            <person name="Ruiz S.J."/>
            <person name="Ruiz M.J."/>
            <person name="Santibanez J."/>
            <person name="Schneider B.W."/>
            <person name="Sisson I."/>
            <person name="Smith M."/>
            <person name="Sodergren E."/>
            <person name="Song X.-Z."/>
            <person name="Song B.B."/>
            <person name="Summersgill H."/>
            <person name="Thelus R."/>
            <person name="Thornton R.D."/>
            <person name="Trejos Z.Y."/>
            <person name="Usmani K."/>
            <person name="Vattathil S."/>
            <person name="Villasana D."/>
            <person name="Walker D.L."/>
            <person name="Wang S."/>
            <person name="Wang K."/>
            <person name="White C.S."/>
            <person name="Williams A.C."/>
            <person name="Williamson J."/>
            <person name="Wilson K."/>
            <person name="Woghiren I.O."/>
            <person name="Woodworth J.R."/>
            <person name="Worley K.C."/>
            <person name="Wright R.A."/>
            <person name="Wu W."/>
            <person name="Young L."/>
            <person name="Zhang L."/>
            <person name="Zhang J."/>
            <person name="Zhu Y."/>
            <person name="Muzny D.M."/>
            <person name="Weinstock G."/>
            <person name="Gibbs R.A."/>
        </authorList>
    </citation>
    <scope>NUCLEOTIDE SEQUENCE [LARGE SCALE GENOMIC DNA]</scope>
    <source>
        <strain evidence="6">LSR1</strain>
    </source>
</reference>
<keyword evidence="1" id="KW-1015">Disulfide bond</keyword>
<name>A0A8R2NQP4_ACYPI</name>
<dbReference type="AlphaFoldDB" id="A0A8R2NQP4"/>
<feature type="transmembrane region" description="Helical" evidence="3">
    <location>
        <begin position="31"/>
        <end position="49"/>
    </location>
</feature>
<proteinExistence type="predicted"/>
<keyword evidence="3" id="KW-0812">Transmembrane</keyword>
<dbReference type="Proteomes" id="UP000007819">
    <property type="component" value="Chromosome A2"/>
</dbReference>
<dbReference type="Gene3D" id="4.10.110.10">
    <property type="entry name" value="Spasmolytic Protein, domain 1"/>
    <property type="match status" value="1"/>
</dbReference>
<protein>
    <recommendedName>
        <fullName evidence="4">P-type domain-containing protein</fullName>
    </recommendedName>
</protein>
<evidence type="ECO:0000259" key="4">
    <source>
        <dbReference type="PROSITE" id="PS51448"/>
    </source>
</evidence>
<evidence type="ECO:0000256" key="3">
    <source>
        <dbReference type="SAM" id="Phobius"/>
    </source>
</evidence>
<dbReference type="GeneID" id="100574399"/>
<dbReference type="OrthoDB" id="1334205at2759"/>
<dbReference type="PROSITE" id="PS51448">
    <property type="entry name" value="P_TREFOIL_2"/>
    <property type="match status" value="1"/>
</dbReference>
<dbReference type="SUPFAM" id="SSF57492">
    <property type="entry name" value="Trefoil"/>
    <property type="match status" value="1"/>
</dbReference>
<dbReference type="CDD" id="cd00111">
    <property type="entry name" value="Trefoil"/>
    <property type="match status" value="1"/>
</dbReference>
<dbReference type="Pfam" id="PF00088">
    <property type="entry name" value="Trefoil"/>
    <property type="match status" value="1"/>
</dbReference>